<evidence type="ECO:0000313" key="1">
    <source>
        <dbReference type="EMBL" id="BAF21136.1"/>
    </source>
</evidence>
<evidence type="ECO:0000313" key="2">
    <source>
        <dbReference type="Proteomes" id="UP000000763"/>
    </source>
</evidence>
<sequence length="47" mass="5108">LEEELRMLGGICAAVVGDGEEEKQLCPICLDGMEAGHAVRRARPPRM</sequence>
<dbReference type="AlphaFoldDB" id="Q0D7N7"/>
<protein>
    <submittedName>
        <fullName evidence="1">Os07g0228600 protein</fullName>
    </submittedName>
</protein>
<reference evidence="1 2" key="1">
    <citation type="journal article" date="2005" name="Nature">
        <title>The map-based sequence of the rice genome.</title>
        <authorList>
            <consortium name="International rice genome sequencing project (IRGSP)"/>
            <person name="Matsumoto T."/>
            <person name="Wu J."/>
            <person name="Kanamori H."/>
            <person name="Katayose Y."/>
            <person name="Fujisawa M."/>
            <person name="Namiki N."/>
            <person name="Mizuno H."/>
            <person name="Yamamoto K."/>
            <person name="Antonio B.A."/>
            <person name="Baba T."/>
            <person name="Sakata K."/>
            <person name="Nagamura Y."/>
            <person name="Aoki H."/>
            <person name="Arikawa K."/>
            <person name="Arita K."/>
            <person name="Bito T."/>
            <person name="Chiden Y."/>
            <person name="Fujitsuka N."/>
            <person name="Fukunaka R."/>
            <person name="Hamada M."/>
            <person name="Harada C."/>
            <person name="Hayashi A."/>
            <person name="Hijishita S."/>
            <person name="Honda M."/>
            <person name="Hosokawa S."/>
            <person name="Ichikawa Y."/>
            <person name="Idonuma A."/>
            <person name="Iijima M."/>
            <person name="Ikeda M."/>
            <person name="Ikeno M."/>
            <person name="Ito K."/>
            <person name="Ito S."/>
            <person name="Ito T."/>
            <person name="Ito Y."/>
            <person name="Ito Y."/>
            <person name="Iwabuchi A."/>
            <person name="Kamiya K."/>
            <person name="Karasawa W."/>
            <person name="Kurita K."/>
            <person name="Katagiri S."/>
            <person name="Kikuta A."/>
            <person name="Kobayashi H."/>
            <person name="Kobayashi N."/>
            <person name="Machita K."/>
            <person name="Maehara T."/>
            <person name="Masukawa M."/>
            <person name="Mizubayashi T."/>
            <person name="Mukai Y."/>
            <person name="Nagasaki H."/>
            <person name="Nagata Y."/>
            <person name="Naito S."/>
            <person name="Nakashima M."/>
            <person name="Nakama Y."/>
            <person name="Nakamichi Y."/>
            <person name="Nakamura M."/>
            <person name="Meguro A."/>
            <person name="Negishi M."/>
            <person name="Ohta I."/>
            <person name="Ohta T."/>
            <person name="Okamoto M."/>
            <person name="Ono N."/>
            <person name="Saji S."/>
            <person name="Sakaguchi M."/>
            <person name="Sakai K."/>
            <person name="Shibata M."/>
            <person name="Shimokawa T."/>
            <person name="Song J."/>
            <person name="Takazaki Y."/>
            <person name="Terasawa K."/>
            <person name="Tsugane M."/>
            <person name="Tsuji K."/>
            <person name="Ueda S."/>
            <person name="Waki K."/>
            <person name="Yamagata H."/>
            <person name="Yamamoto M."/>
            <person name="Yamamoto S."/>
            <person name="Yamane H."/>
            <person name="Yoshiki S."/>
            <person name="Yoshihara R."/>
            <person name="Yukawa K."/>
            <person name="Zhong H."/>
            <person name="Yano M."/>
            <person name="Yuan Q."/>
            <person name="Ouyang S."/>
            <person name="Liu J."/>
            <person name="Jones K.M."/>
            <person name="Gansberger K."/>
            <person name="Moffat K."/>
            <person name="Hill J."/>
            <person name="Bera J."/>
            <person name="Fadrosh D."/>
            <person name="Jin S."/>
            <person name="Johri S."/>
            <person name="Kim M."/>
            <person name="Overton L."/>
            <person name="Reardon M."/>
            <person name="Tsitrin T."/>
            <person name="Vuong H."/>
            <person name="Weaver B."/>
            <person name="Ciecko A."/>
            <person name="Tallon L."/>
            <person name="Jackson J."/>
            <person name="Pai G."/>
            <person name="Aken S.V."/>
            <person name="Utterback T."/>
            <person name="Reidmuller S."/>
            <person name="Feldblyum T."/>
            <person name="Hsiao J."/>
            <person name="Zismann V."/>
            <person name="Iobst S."/>
            <person name="de Vazeille A.R."/>
            <person name="Buell C.R."/>
            <person name="Ying K."/>
            <person name="Li Y."/>
            <person name="Lu T."/>
            <person name="Huang Y."/>
            <person name="Zhao Q."/>
            <person name="Feng Q."/>
            <person name="Zhang L."/>
            <person name="Zhu J."/>
            <person name="Weng Q."/>
            <person name="Mu J."/>
            <person name="Lu Y."/>
            <person name="Fan D."/>
            <person name="Liu Y."/>
            <person name="Guan J."/>
            <person name="Zhang Y."/>
            <person name="Yu S."/>
            <person name="Liu X."/>
            <person name="Zhang Y."/>
            <person name="Hong G."/>
            <person name="Han B."/>
            <person name="Choisne N."/>
            <person name="Demange N."/>
            <person name="Orjeda G."/>
            <person name="Samain S."/>
            <person name="Cattolico L."/>
            <person name="Pelletier E."/>
            <person name="Couloux A."/>
            <person name="Segurens B."/>
            <person name="Wincker P."/>
            <person name="D'Hont A."/>
            <person name="Scarpelli C."/>
            <person name="Weissenbach J."/>
            <person name="Salanoubat M."/>
            <person name="Quetier F."/>
            <person name="Yu Y."/>
            <person name="Kim H.R."/>
            <person name="Rambo T."/>
            <person name="Currie J."/>
            <person name="Collura K."/>
            <person name="Luo M."/>
            <person name="Yang T."/>
            <person name="Ammiraju J.S.S."/>
            <person name="Engler F."/>
            <person name="Soderlund C."/>
            <person name="Wing R.A."/>
            <person name="Palmer L.E."/>
            <person name="de la Bastide M."/>
            <person name="Spiegel L."/>
            <person name="Nascimento L."/>
            <person name="Zutavern T."/>
            <person name="O'Shaughnessy A."/>
            <person name="Dike S."/>
            <person name="Dedhia N."/>
            <person name="Preston R."/>
            <person name="Balija V."/>
            <person name="McCombie W.R."/>
            <person name="Chow T."/>
            <person name="Chen H."/>
            <person name="Chung M."/>
            <person name="Chen C."/>
            <person name="Shaw J."/>
            <person name="Wu H."/>
            <person name="Hsiao K."/>
            <person name="Chao Y."/>
            <person name="Chu M."/>
            <person name="Cheng C."/>
            <person name="Hour A."/>
            <person name="Lee P."/>
            <person name="Lin S."/>
            <person name="Lin Y."/>
            <person name="Liou J."/>
            <person name="Liu S."/>
            <person name="Hsing Y."/>
            <person name="Raghuvanshi S."/>
            <person name="Mohanty A."/>
            <person name="Bharti A.K."/>
            <person name="Gaur A."/>
            <person name="Gupta V."/>
            <person name="Kumar D."/>
            <person name="Ravi V."/>
            <person name="Vij S."/>
            <person name="Kapur A."/>
            <person name="Khurana P."/>
            <person name="Khurana P."/>
            <person name="Khurana J.P."/>
            <person name="Tyagi A.K."/>
            <person name="Gaikwad K."/>
            <person name="Singh A."/>
            <person name="Dalal V."/>
            <person name="Srivastava S."/>
            <person name="Dixit A."/>
            <person name="Pal A.K."/>
            <person name="Ghazi I.A."/>
            <person name="Yadav M."/>
            <person name="Pandit A."/>
            <person name="Bhargava A."/>
            <person name="Sureshbabu K."/>
            <person name="Batra K."/>
            <person name="Sharma T.R."/>
            <person name="Mohapatra T."/>
            <person name="Singh N.K."/>
            <person name="Messing J."/>
            <person name="Nelson A.B."/>
            <person name="Fuks G."/>
            <person name="Kavchok S."/>
            <person name="Keizer G."/>
            <person name="Linton E."/>
            <person name="Llaca V."/>
            <person name="Song R."/>
            <person name="Tanyolac B."/>
            <person name="Young S."/>
            <person name="Ho-Il K."/>
            <person name="Hahn J.H."/>
            <person name="Sangsakoo G."/>
            <person name="Vanavichit A."/>
            <person name="de Mattos Luiz.A.T."/>
            <person name="Zimmer P.D."/>
            <person name="Malone G."/>
            <person name="Dellagostin O."/>
            <person name="de Oliveira A.C."/>
            <person name="Bevan M."/>
            <person name="Bancroft I."/>
            <person name="Minx P."/>
            <person name="Cordum H."/>
            <person name="Wilson R."/>
            <person name="Cheng Z."/>
            <person name="Jin W."/>
            <person name="Jiang J."/>
            <person name="Leong S.A."/>
            <person name="Iwama H."/>
            <person name="Gojobori T."/>
            <person name="Itoh T."/>
            <person name="Niimura Y."/>
            <person name="Fujii Y."/>
            <person name="Habara T."/>
            <person name="Sakai H."/>
            <person name="Sato Y."/>
            <person name="Wilson G."/>
            <person name="Kumar K."/>
            <person name="McCouch S."/>
            <person name="Juretic N."/>
            <person name="Hoen D."/>
            <person name="Wright S."/>
            <person name="Bruskiewich R."/>
            <person name="Bureau T."/>
            <person name="Miyao A."/>
            <person name="Hirochika H."/>
            <person name="Nishikawa T."/>
            <person name="Kadowaki K."/>
            <person name="Sugiura M."/>
            <person name="Burr B."/>
            <person name="Sasaki T."/>
        </authorList>
    </citation>
    <scope>NUCLEOTIDE SEQUENCE [LARGE SCALE GENOMIC DNA]</scope>
    <source>
        <strain evidence="2">cv. Nipponbare</strain>
    </source>
</reference>
<dbReference type="KEGG" id="dosa:Os07g0228600"/>
<reference evidence="2" key="2">
    <citation type="journal article" date="2008" name="Nucleic Acids Res.">
        <title>The rice annotation project database (RAP-DB): 2008 update.</title>
        <authorList>
            <consortium name="The rice annotation project (RAP)"/>
        </authorList>
    </citation>
    <scope>GENOME REANNOTATION</scope>
    <source>
        <strain evidence="2">cv. Nipponbare</strain>
    </source>
</reference>
<accession>Q0D7N7</accession>
<proteinExistence type="predicted"/>
<dbReference type="EMBL" id="AP008213">
    <property type="protein sequence ID" value="BAF21136.1"/>
    <property type="molecule type" value="Genomic_DNA"/>
</dbReference>
<name>Q0D7N7_ORYSJ</name>
<dbReference type="Proteomes" id="UP000000763">
    <property type="component" value="Chromosome 7"/>
</dbReference>
<feature type="non-terminal residue" evidence="1">
    <location>
        <position position="1"/>
    </location>
</feature>
<gene>
    <name evidence="1" type="ordered locus">Os07g0228600</name>
</gene>
<organism evidence="1 2">
    <name type="scientific">Oryza sativa subsp. japonica</name>
    <name type="common">Rice</name>
    <dbReference type="NCBI Taxonomy" id="39947"/>
    <lineage>
        <taxon>Eukaryota</taxon>
        <taxon>Viridiplantae</taxon>
        <taxon>Streptophyta</taxon>
        <taxon>Embryophyta</taxon>
        <taxon>Tracheophyta</taxon>
        <taxon>Spermatophyta</taxon>
        <taxon>Magnoliopsida</taxon>
        <taxon>Liliopsida</taxon>
        <taxon>Poales</taxon>
        <taxon>Poaceae</taxon>
        <taxon>BOP clade</taxon>
        <taxon>Oryzoideae</taxon>
        <taxon>Oryzeae</taxon>
        <taxon>Oryzinae</taxon>
        <taxon>Oryza</taxon>
        <taxon>Oryza sativa</taxon>
    </lineage>
</organism>